<dbReference type="Pfam" id="PF13193">
    <property type="entry name" value="AMP-binding_C"/>
    <property type="match status" value="3"/>
</dbReference>
<evidence type="ECO:0000313" key="7">
    <source>
        <dbReference type="Proteomes" id="UP000542125"/>
    </source>
</evidence>
<evidence type="ECO:0000313" key="6">
    <source>
        <dbReference type="EMBL" id="NYE85103.1"/>
    </source>
</evidence>
<dbReference type="Proteomes" id="UP000542125">
    <property type="component" value="Unassembled WGS sequence"/>
</dbReference>
<dbReference type="PROSITE" id="PS00012">
    <property type="entry name" value="PHOSPHOPANTETHEINE"/>
    <property type="match status" value="2"/>
</dbReference>
<dbReference type="Gene3D" id="3.30.559.10">
    <property type="entry name" value="Chloramphenicol acetyltransferase-like domain"/>
    <property type="match status" value="3"/>
</dbReference>
<keyword evidence="3" id="KW-0596">Phosphopantetheine</keyword>
<dbReference type="Gene3D" id="3.30.559.30">
    <property type="entry name" value="Nonribosomal peptide synthetase, condensation domain"/>
    <property type="match status" value="3"/>
</dbReference>
<dbReference type="CDD" id="cd19544">
    <property type="entry name" value="E-C_NRPS"/>
    <property type="match status" value="2"/>
</dbReference>
<dbReference type="SUPFAM" id="SSF47336">
    <property type="entry name" value="ACP-like"/>
    <property type="match status" value="3"/>
</dbReference>
<dbReference type="GO" id="GO:0043041">
    <property type="term" value="P:amino acid activation for nonribosomal peptide biosynthetic process"/>
    <property type="evidence" value="ECO:0007669"/>
    <property type="project" value="TreeGrafter"/>
</dbReference>
<dbReference type="Gene3D" id="3.40.50.1820">
    <property type="entry name" value="alpha/beta hydrolase"/>
    <property type="match status" value="1"/>
</dbReference>
<dbReference type="InterPro" id="IPR020806">
    <property type="entry name" value="PKS_PP-bd"/>
</dbReference>
<dbReference type="FunFam" id="1.10.1200.10:FF:000005">
    <property type="entry name" value="Nonribosomal peptide synthetase 1"/>
    <property type="match status" value="2"/>
</dbReference>
<dbReference type="InterPro" id="IPR045851">
    <property type="entry name" value="AMP-bd_C_sf"/>
</dbReference>
<dbReference type="InterPro" id="IPR010071">
    <property type="entry name" value="AA_adenyl_dom"/>
</dbReference>
<sequence>MNPSNHNNEPGFGISLLTQRTPTGSVQGNVPVTQSGSQQQLWFLQRLDPALTAYNLPSAFRLAGALSVTALSRALQAVVEKHGILRTRFYESDGVPMQCTLPTSAPVLEFVDLSLHHPSARQSLLETNVAGITDHQFDLTSGVPLVARLVRMDAEVHILAVCMHHIVSDGWSNQILIRDLARAYQLACPHQEEVQLDPLPLQFTDFAVWQRNQIDSGAFAKDIDYWNNYLGKDVPPLELPLDFKRPDAQTFSGSAVEFDLGPVVAEQLNLLCRQEKCTPFVALFAAWQLVLSRVSGQPDFAVGVPTSGRTHPEVQDLIGFFVTTQAFMSRAASSSTVRDLCRAVRSDAIAALRHADAPIDLIMAARPERRELNRSPIFQVLFGLQVANSSQRLSLDGLQVEPIRFKQDGAKYELALEMTVVDTTVRGRLEFNTDLFTEATARRLSGYYLSVLKGMTAGGDCLLAAIDMLDDTDTAELRAWSENPQDYGEMVAVHRLFESCAKRRPHSIAVVFEREALTYRELDARSNRLANRLLCMGVGADAKIGVVMNRSVDMVAALLAILKAGAAYVPLDPDYPRDRLAFMVADSGVKLLLTQSVIRDRTWMGDGVHVVDVDLVSLDDVSDSNPTVDVHSKSLAYVIYTSGSTGRPKGVGNSHGALFNRLAWMQQAYRLDESDTIIQKTPYSFDVSVWEFFWPLMIGARLLVAGPGDHRDPARLVDLIIREQVTTIHFVPSMLQAFLEFPGAQTCTSIRRIVCSGEALPAESQLKVWKLLPRATLYNLYGPTEAAIDVTHWTCVNEQRNHVPIGSPIGNVTTHVLDNTMRRVPCGVAGELYLGGVGLARGYEGRQGLTAERFVADPTANEGGRLYRTGDLARWNAEGHLEYLGRLDHQVKIRGFRIELGELEAILLAQPEVREAVVVARRDQEERRLVGYVSLAPDHSVDAIALKQRLVASLPDHMVPSAIVLLDKLPLNSNGKVDRNALPEPEYASEDAYEAPNGETEQALARMWADMLGVARVGRKDNFFRLGGHSLLALRLLGQMQSNGYHANVRDLFANPVLSNFATSIRSDPAKPPSVSPNPIPMNCSAITPEMLTLVDLEAHQIRDIEANVPGGAANIQDIYPLVPLQEGILFHHRLQLQGDAYVTPRLLAFDSKDRLERFIASFNKVIQRHDILRTAVRWEGLPEPVQVVYRKAELQMEWLQAEGDVSARLNAMVDPQCHRLDVRHAPMIRAIAARDEVANRWLLQLPSHHLVMDHTTLEHIVDEIRVIEEGRECELSDPVGFRQFVADIRSNADKAGDIAFFAEMLGDVTEPTMPFGCNDVHGTGARTEVARLSLDVALCETLRQQAKRHGVTAAAVFHLAWGIVLSRTAGTDDPVFGTVLFGRMQESSGASQALGLFINTLPIRIQAHAQDVVQSLLNTQGCLNGLMRHEHASLALAQRCSGVSGAVPLFSSLLNYRHIRSSERDGHAVRWEGIELLASHERSNYPISMSIDDSGLGFDLVAHADVSVGASRLCGFLQTALEGLAEALSDGQSHPMRHLSILNEQERHQLRGWMSNPANDESAMPVHLAFQRQARARPAATALIFNSRSVSYGALNGTANVLAHRLIKWGVRHEVRVGVFMDRSIEMIVALLAILKAGGTYVPLDPDYPTDRLSYMVEDSGTVLLLSQAHLRGRLPAVATIPVHDVDLQELARMHEDDPSIATHGEHLAYLIYTSGSTGQPKGVAVRHLGLAICMEWMQETYVLTQSDTVLHKAPFSFDVSVWEIFWPLSVGARLVIAAPGDQRDPVRITKLIVDHDVSVLNFVPSMLQAFLANESIEMATRLRYIICGGEAMPAATRSDAIRRLRGVSLQNLYGPTETTIHVTQYSCRDDGESLVPIGRPVSGTQVYVLDANMELVPRGVEGELFIGGALLARGYLNRQALSAERFVANPHGELGDRLYRTGDLVRWREDGELQYLGRLDHQVKIRGLRIELGEVEARLNAVQGVKAAVVVATDAQLLGYVTAMAGHHLEVSSITAQLRHGLPDYMVPSSITVLDALPLNINGKVDRKALPLPSFETGLIRDVPHSGLERQLADIWAAVLGVTRVGRFDNFFELGGHSLLALNLLDRIRATGLQVEVRTLFEHPILADFASAASRSSLEEKVKVPRNLIPAGCTAITKDMLTLIELEDSQIACIEAAVPGGAANIQDIYPLAPLQEGIFFHHMLQRQGDAYVTPRLLSFDTRQRIEKFITAFNMVIQRHDILRSAIVWEGLIEPAQVVYRQADLGIEWLDDLRGDIASALSARVDPSFYRMDVQRAPLVRAVAAQDPNNDRWLLQLPSHHLILDHTTLDQIISEVALIQEGRIAELTDPIPYRQVVAHARLGVSEAEHRKYFTEILADVDEPTAPFGLTNVYSGGLDSDEAELRLDSGLSKQVRQRSQQYGVSAAALFHLAWGLVLAKTSAKGDDVVFGTVLFGRMASGAGAQRAVGLFINTLPIRIRFLHRNVLQSLKETQAALAQLLNHEHASLSLAQRCSQVPADAPLFTALFNYRYSVEGKSDVPPPGLQGIQSLGGTERSNYPVDMSVDDLGEGFRLVAQVPESIGAARLCRYLATAVADVVDALSVQPQRAIAALSILSDGEAKHLLRRGDKRKPAQNHLPVHRLFEKVAMEQPATLAVLCGNESLSYDAINRRANILARHLVARGVTLESRVGLALERSADMVVGVLAVLKAGGAYVPLDPNYPLDRLVHMLADSRADLLLTQRSLASQLPRLPYVGLVELDDVAWESDSIQNLDVQVDLRNLAYLIYTSGSTGKPKGVGISHGSLAEHARVSVGFFALTPADRVLQFATLNFDGCIEQLFAPLIIGASVVIRGAAVWDSETFYKELIRQQISVVDLTTAYWMLLVQDFARRGLTDYGRLRQLHVGGEALPPDGLNAWRLANLSHVKLLNTYGPTEATVTASVLDCSPYATQIKPLPSRMSIGRALEGRSLQVVDPALSLSPVGIPGELLIGGDLLARGYVNRPGLTAERFIADEFGEPGTRRYRTGDLVCWNAESELDYLGRIDDQVKIRGFRVEPGEIEAVVQQERNVRQTVVVHKSQASGSRLIAYVALERGEAIDIDELRRRIVLQLPDYMVPSQFVIVDELPMSPNGKINKKALPEPVLEIRSTYEAPLGNEETAVAAVWADVLGLARLGRHDNFFELGGHSLLALRAFQKIREILPEQGFELASLYGNPTVATFVAAKERKPSILKLNRCMAGRPPLIILHDGWGSVLDSASLAQSLGGTCSVLGLPYSLAACSTEVLPEGMAGLALRHCEHLLSLDYSSYRLAGWCLGGALAPLVAKELVNRGKKVDLVLAIDPFVPQLAPLSGADFQTQLLDFLAILVPVQTHKAMLRQFDFETMVKGAHDSSDVERVIETVLSKLSQSDLHEYGSLTPPELCDMFLTAQFLDVASATVCASPLISEPMTVWWSSNRSQLEIRRFSDWAARGAVQHRRLPESHLGIIRAATLFDEIGALIRRLD</sequence>
<dbReference type="GO" id="GO:0044550">
    <property type="term" value="P:secondary metabolite biosynthetic process"/>
    <property type="evidence" value="ECO:0007669"/>
    <property type="project" value="UniProtKB-ARBA"/>
</dbReference>
<dbReference type="PROSITE" id="PS50075">
    <property type="entry name" value="CARRIER"/>
    <property type="match status" value="3"/>
</dbReference>
<dbReference type="InterPro" id="IPR001242">
    <property type="entry name" value="Condensation_dom"/>
</dbReference>
<name>A0A7Y9IZ72_9BURK</name>
<dbReference type="InterPro" id="IPR029058">
    <property type="entry name" value="AB_hydrolase_fold"/>
</dbReference>
<feature type="domain" description="Carrier" evidence="5">
    <location>
        <begin position="995"/>
        <end position="1069"/>
    </location>
</feature>
<evidence type="ECO:0000256" key="4">
    <source>
        <dbReference type="ARBA" id="ARBA00022553"/>
    </source>
</evidence>
<dbReference type="Pfam" id="PF00668">
    <property type="entry name" value="Condensation"/>
    <property type="match status" value="3"/>
</dbReference>
<dbReference type="InterPro" id="IPR006162">
    <property type="entry name" value="Ppantetheine_attach_site"/>
</dbReference>
<dbReference type="SUPFAM" id="SSF52777">
    <property type="entry name" value="CoA-dependent acyltransferases"/>
    <property type="match status" value="6"/>
</dbReference>
<dbReference type="CDD" id="cd05930">
    <property type="entry name" value="A_NRPS"/>
    <property type="match status" value="1"/>
</dbReference>
<dbReference type="GO" id="GO:0003824">
    <property type="term" value="F:catalytic activity"/>
    <property type="evidence" value="ECO:0007669"/>
    <property type="project" value="InterPro"/>
</dbReference>
<dbReference type="NCBIfam" id="NF003417">
    <property type="entry name" value="PRK04813.1"/>
    <property type="match status" value="3"/>
</dbReference>
<dbReference type="CDD" id="cd17646">
    <property type="entry name" value="A_NRPS_AB3403-like"/>
    <property type="match status" value="1"/>
</dbReference>
<dbReference type="InterPro" id="IPR009081">
    <property type="entry name" value="PP-bd_ACP"/>
</dbReference>
<dbReference type="PANTHER" id="PTHR45527">
    <property type="entry name" value="NONRIBOSOMAL PEPTIDE SYNTHETASE"/>
    <property type="match status" value="1"/>
</dbReference>
<evidence type="ECO:0000256" key="2">
    <source>
        <dbReference type="ARBA" id="ARBA00006432"/>
    </source>
</evidence>
<dbReference type="Pfam" id="PF00550">
    <property type="entry name" value="PP-binding"/>
    <property type="match status" value="3"/>
</dbReference>
<dbReference type="FunFam" id="2.30.38.10:FF:000001">
    <property type="entry name" value="Non-ribosomal peptide synthetase PvdI"/>
    <property type="match status" value="2"/>
</dbReference>
<dbReference type="SUPFAM" id="SSF56801">
    <property type="entry name" value="Acetyl-CoA synthetase-like"/>
    <property type="match status" value="3"/>
</dbReference>
<dbReference type="PROSITE" id="PS00455">
    <property type="entry name" value="AMP_BINDING"/>
    <property type="match status" value="3"/>
</dbReference>
<dbReference type="Pfam" id="PF00975">
    <property type="entry name" value="Thioesterase"/>
    <property type="match status" value="1"/>
</dbReference>
<protein>
    <submittedName>
        <fullName evidence="6">Amino acid adenylation domain-containing protein</fullName>
    </submittedName>
</protein>
<dbReference type="CDD" id="cd19531">
    <property type="entry name" value="LCL_NRPS-like"/>
    <property type="match status" value="1"/>
</dbReference>
<dbReference type="PANTHER" id="PTHR45527:SF1">
    <property type="entry name" value="FATTY ACID SYNTHASE"/>
    <property type="match status" value="1"/>
</dbReference>
<dbReference type="InterPro" id="IPR025110">
    <property type="entry name" value="AMP-bd_C"/>
</dbReference>
<dbReference type="InterPro" id="IPR020845">
    <property type="entry name" value="AMP-binding_CS"/>
</dbReference>
<dbReference type="InterPro" id="IPR036736">
    <property type="entry name" value="ACP-like_sf"/>
</dbReference>
<dbReference type="Gene3D" id="3.40.50.980">
    <property type="match status" value="6"/>
</dbReference>
<dbReference type="Gene3D" id="2.30.38.10">
    <property type="entry name" value="Luciferase, Domain 3"/>
    <property type="match status" value="3"/>
</dbReference>
<dbReference type="FunFam" id="3.40.50.980:FF:000002">
    <property type="entry name" value="Enterobactin synthetase component F"/>
    <property type="match status" value="2"/>
</dbReference>
<comment type="similarity">
    <text evidence="2">Belongs to the ATP-dependent AMP-binding enzyme family.</text>
</comment>
<evidence type="ECO:0000259" key="5">
    <source>
        <dbReference type="PROSITE" id="PS50075"/>
    </source>
</evidence>
<gene>
    <name evidence="6" type="ORF">FHW18_004410</name>
</gene>
<feature type="domain" description="Carrier" evidence="5">
    <location>
        <begin position="2065"/>
        <end position="2139"/>
    </location>
</feature>
<dbReference type="Gene3D" id="1.10.1200.10">
    <property type="entry name" value="ACP-like"/>
    <property type="match status" value="3"/>
</dbReference>
<dbReference type="SMART" id="SM00823">
    <property type="entry name" value="PKS_PP"/>
    <property type="match status" value="1"/>
</dbReference>
<comment type="caution">
    <text evidence="6">The sequence shown here is derived from an EMBL/GenBank/DDBJ whole genome shotgun (WGS) entry which is preliminary data.</text>
</comment>
<reference evidence="6 7" key="1">
    <citation type="submission" date="2020-07" db="EMBL/GenBank/DDBJ databases">
        <title>Genomic Encyclopedia of Type Strains, Phase IV (KMG-V): Genome sequencing to study the core and pangenomes of soil and plant-associated prokaryotes.</title>
        <authorList>
            <person name="Whitman W."/>
        </authorList>
    </citation>
    <scope>NUCLEOTIDE SEQUENCE [LARGE SCALE GENOMIC DNA]</scope>
    <source>
        <strain evidence="6 7">SAS40</strain>
    </source>
</reference>
<dbReference type="CDD" id="cd17649">
    <property type="entry name" value="A_NRPS_PvdJ-like"/>
    <property type="match status" value="1"/>
</dbReference>
<dbReference type="InterPro" id="IPR000873">
    <property type="entry name" value="AMP-dep_synth/lig_dom"/>
</dbReference>
<evidence type="ECO:0000256" key="1">
    <source>
        <dbReference type="ARBA" id="ARBA00001957"/>
    </source>
</evidence>
<organism evidence="6 7">
    <name type="scientific">Pigmentiphaga litoralis</name>
    <dbReference type="NCBI Taxonomy" id="516702"/>
    <lineage>
        <taxon>Bacteria</taxon>
        <taxon>Pseudomonadati</taxon>
        <taxon>Pseudomonadota</taxon>
        <taxon>Betaproteobacteria</taxon>
        <taxon>Burkholderiales</taxon>
        <taxon>Alcaligenaceae</taxon>
        <taxon>Pigmentiphaga</taxon>
    </lineage>
</organism>
<dbReference type="FunFam" id="3.30.300.30:FF:000010">
    <property type="entry name" value="Enterobactin synthetase component F"/>
    <property type="match status" value="3"/>
</dbReference>
<comment type="cofactor">
    <cofactor evidence="1">
        <name>pantetheine 4'-phosphate</name>
        <dbReference type="ChEBI" id="CHEBI:47942"/>
    </cofactor>
</comment>
<dbReference type="InterPro" id="IPR001031">
    <property type="entry name" value="Thioesterase"/>
</dbReference>
<dbReference type="GO" id="GO:0005737">
    <property type="term" value="C:cytoplasm"/>
    <property type="evidence" value="ECO:0007669"/>
    <property type="project" value="TreeGrafter"/>
</dbReference>
<dbReference type="FunFam" id="3.40.50.12780:FF:000012">
    <property type="entry name" value="Non-ribosomal peptide synthetase"/>
    <property type="match status" value="2"/>
</dbReference>
<dbReference type="GO" id="GO:0031177">
    <property type="term" value="F:phosphopantetheine binding"/>
    <property type="evidence" value="ECO:0007669"/>
    <property type="project" value="InterPro"/>
</dbReference>
<dbReference type="InterPro" id="IPR023213">
    <property type="entry name" value="CAT-like_dom_sf"/>
</dbReference>
<dbReference type="SUPFAM" id="SSF53474">
    <property type="entry name" value="alpha/beta-Hydrolases"/>
    <property type="match status" value="1"/>
</dbReference>
<dbReference type="Gene3D" id="3.30.300.30">
    <property type="match status" value="3"/>
</dbReference>
<feature type="domain" description="Carrier" evidence="5">
    <location>
        <begin position="3151"/>
        <end position="3227"/>
    </location>
</feature>
<dbReference type="Pfam" id="PF00501">
    <property type="entry name" value="AMP-binding"/>
    <property type="match status" value="3"/>
</dbReference>
<accession>A0A7Y9IZ72</accession>
<dbReference type="RefSeq" id="WP_179589109.1">
    <property type="nucleotide sequence ID" value="NZ_JACBYR010000002.1"/>
</dbReference>
<dbReference type="NCBIfam" id="TIGR01733">
    <property type="entry name" value="AA-adenyl-dom"/>
    <property type="match status" value="3"/>
</dbReference>
<evidence type="ECO:0000256" key="3">
    <source>
        <dbReference type="ARBA" id="ARBA00022450"/>
    </source>
</evidence>
<keyword evidence="4" id="KW-0597">Phosphoprotein</keyword>
<keyword evidence="7" id="KW-1185">Reference proteome</keyword>
<dbReference type="FunFam" id="3.40.50.980:FF:000001">
    <property type="entry name" value="Non-ribosomal peptide synthetase"/>
    <property type="match status" value="3"/>
</dbReference>
<proteinExistence type="inferred from homology"/>
<dbReference type="EMBL" id="JACBYR010000002">
    <property type="protein sequence ID" value="NYE85103.1"/>
    <property type="molecule type" value="Genomic_DNA"/>
</dbReference>